<dbReference type="EMBL" id="KV745603">
    <property type="protein sequence ID" value="OCK73963.1"/>
    <property type="molecule type" value="Genomic_DNA"/>
</dbReference>
<comment type="similarity">
    <text evidence="1">Belongs to the short-chain dehydrogenases/reductases (SDR) family.</text>
</comment>
<dbReference type="InterPro" id="IPR002347">
    <property type="entry name" value="SDR_fam"/>
</dbReference>
<dbReference type="SUPFAM" id="SSF51735">
    <property type="entry name" value="NAD(P)-binding Rossmann-fold domains"/>
    <property type="match status" value="1"/>
</dbReference>
<keyword evidence="2" id="KW-0521">NADP</keyword>
<accession>A0A8E2DYK8</accession>
<keyword evidence="3" id="KW-0560">Oxidoreductase</keyword>
<protein>
    <submittedName>
        <fullName evidence="4">NAD(P)-binding protein</fullName>
    </submittedName>
</protein>
<evidence type="ECO:0000256" key="1">
    <source>
        <dbReference type="ARBA" id="ARBA00006484"/>
    </source>
</evidence>
<evidence type="ECO:0000256" key="2">
    <source>
        <dbReference type="ARBA" id="ARBA00022857"/>
    </source>
</evidence>
<dbReference type="InterPro" id="IPR036291">
    <property type="entry name" value="NAD(P)-bd_dom_sf"/>
</dbReference>
<reference evidence="4 5" key="1">
    <citation type="journal article" date="2016" name="Nat. Commun.">
        <title>Ectomycorrhizal ecology is imprinted in the genome of the dominant symbiotic fungus Cenococcum geophilum.</title>
        <authorList>
            <consortium name="DOE Joint Genome Institute"/>
            <person name="Peter M."/>
            <person name="Kohler A."/>
            <person name="Ohm R.A."/>
            <person name="Kuo A."/>
            <person name="Krutzmann J."/>
            <person name="Morin E."/>
            <person name="Arend M."/>
            <person name="Barry K.W."/>
            <person name="Binder M."/>
            <person name="Choi C."/>
            <person name="Clum A."/>
            <person name="Copeland A."/>
            <person name="Grisel N."/>
            <person name="Haridas S."/>
            <person name="Kipfer T."/>
            <person name="LaButti K."/>
            <person name="Lindquist E."/>
            <person name="Lipzen A."/>
            <person name="Maire R."/>
            <person name="Meier B."/>
            <person name="Mihaltcheva S."/>
            <person name="Molinier V."/>
            <person name="Murat C."/>
            <person name="Poggeler S."/>
            <person name="Quandt C.A."/>
            <person name="Sperisen C."/>
            <person name="Tritt A."/>
            <person name="Tisserant E."/>
            <person name="Crous P.W."/>
            <person name="Henrissat B."/>
            <person name="Nehls U."/>
            <person name="Egli S."/>
            <person name="Spatafora J.W."/>
            <person name="Grigoriev I.V."/>
            <person name="Martin F.M."/>
        </authorList>
    </citation>
    <scope>NUCLEOTIDE SEQUENCE [LARGE SCALE GENOMIC DNA]</scope>
    <source>
        <strain evidence="4 5">CBS 459.81</strain>
    </source>
</reference>
<dbReference type="AlphaFoldDB" id="A0A8E2DYK8"/>
<dbReference type="OrthoDB" id="191139at2759"/>
<evidence type="ECO:0000256" key="3">
    <source>
        <dbReference type="ARBA" id="ARBA00023002"/>
    </source>
</evidence>
<dbReference type="GO" id="GO:0016491">
    <property type="term" value="F:oxidoreductase activity"/>
    <property type="evidence" value="ECO:0007669"/>
    <property type="project" value="UniProtKB-KW"/>
</dbReference>
<gene>
    <name evidence="4" type="ORF">K432DRAFT_387095</name>
</gene>
<evidence type="ECO:0000313" key="5">
    <source>
        <dbReference type="Proteomes" id="UP000250266"/>
    </source>
</evidence>
<evidence type="ECO:0000313" key="4">
    <source>
        <dbReference type="EMBL" id="OCK73963.1"/>
    </source>
</evidence>
<proteinExistence type="inferred from homology"/>
<dbReference type="PANTHER" id="PTHR24320:SF236">
    <property type="entry name" value="SHORT-CHAIN DEHYDROGENASE-RELATED"/>
    <property type="match status" value="1"/>
</dbReference>
<organism evidence="4 5">
    <name type="scientific">Lepidopterella palustris CBS 459.81</name>
    <dbReference type="NCBI Taxonomy" id="1314670"/>
    <lineage>
        <taxon>Eukaryota</taxon>
        <taxon>Fungi</taxon>
        <taxon>Dikarya</taxon>
        <taxon>Ascomycota</taxon>
        <taxon>Pezizomycotina</taxon>
        <taxon>Dothideomycetes</taxon>
        <taxon>Pleosporomycetidae</taxon>
        <taxon>Mytilinidiales</taxon>
        <taxon>Argynnaceae</taxon>
        <taxon>Lepidopterella</taxon>
    </lineage>
</organism>
<dbReference type="PRINTS" id="PR00081">
    <property type="entry name" value="GDHRDH"/>
</dbReference>
<dbReference type="Proteomes" id="UP000250266">
    <property type="component" value="Unassembled WGS sequence"/>
</dbReference>
<dbReference type="Gene3D" id="3.40.50.720">
    <property type="entry name" value="NAD(P)-binding Rossmann-like Domain"/>
    <property type="match status" value="1"/>
</dbReference>
<dbReference type="Pfam" id="PF00106">
    <property type="entry name" value="adh_short"/>
    <property type="match status" value="1"/>
</dbReference>
<sequence length="338" mass="37193">MSRPSPWFQEYLNWFPPKTTLKLTSFPSQSSRVILITGGYAGIGFETASALYALNATVYIAGRSVSKATTAIENIKSLHPNSTGSIHFLPLDLTDFATVKPAADTLIAKEHRVDIIYHNAGLGTHYGSDILGPNRPGQLLSTNALGPFLLHHHLTPLLLATAARPEVPKSATRVVWLSSKLHRNAPLPHGVAWDDLDLKGAGEGMAANHARYSQSKAMNVILAHEFARRHHHQNIISLSLDPGILRTEIMRSMPLIQWLLWPMLWPARMGAITMLWAGLGEIKEGEERMLEEGGRNGGYVEPWGRWGFMGDFVEKGLLEGGTGARLWGVCEGLVGEWM</sequence>
<keyword evidence="5" id="KW-1185">Reference proteome</keyword>
<name>A0A8E2DYK8_9PEZI</name>
<dbReference type="PANTHER" id="PTHR24320">
    <property type="entry name" value="RETINOL DEHYDROGENASE"/>
    <property type="match status" value="1"/>
</dbReference>